<dbReference type="AlphaFoldDB" id="A0A1I4YH89"/>
<dbReference type="CDD" id="cd04301">
    <property type="entry name" value="NAT_SF"/>
    <property type="match status" value="1"/>
</dbReference>
<dbReference type="GO" id="GO:0016747">
    <property type="term" value="F:acyltransferase activity, transferring groups other than amino-acyl groups"/>
    <property type="evidence" value="ECO:0007669"/>
    <property type="project" value="InterPro"/>
</dbReference>
<feature type="domain" description="N-acetyltransferase" evidence="1">
    <location>
        <begin position="15"/>
        <end position="170"/>
    </location>
</feature>
<dbReference type="InterPro" id="IPR000182">
    <property type="entry name" value="GNAT_dom"/>
</dbReference>
<keyword evidence="3" id="KW-1185">Reference proteome</keyword>
<dbReference type="InterPro" id="IPR052564">
    <property type="entry name" value="N-acetyltrans/Recomb-assoc"/>
</dbReference>
<evidence type="ECO:0000259" key="1">
    <source>
        <dbReference type="PROSITE" id="PS51186"/>
    </source>
</evidence>
<dbReference type="PROSITE" id="PS51186">
    <property type="entry name" value="GNAT"/>
    <property type="match status" value="1"/>
</dbReference>
<dbReference type="Gene3D" id="3.40.630.30">
    <property type="match status" value="1"/>
</dbReference>
<dbReference type="PANTHER" id="PTHR43451:SF1">
    <property type="entry name" value="ACETYLTRANSFERASE"/>
    <property type="match status" value="1"/>
</dbReference>
<evidence type="ECO:0000313" key="2">
    <source>
        <dbReference type="EMBL" id="SFN37395.1"/>
    </source>
</evidence>
<gene>
    <name evidence="2" type="ORF">SAMN04487859_101233</name>
</gene>
<keyword evidence="2" id="KW-0808">Transferase</keyword>
<dbReference type="InterPro" id="IPR016181">
    <property type="entry name" value="Acyl_CoA_acyltransferase"/>
</dbReference>
<dbReference type="PANTHER" id="PTHR43451">
    <property type="entry name" value="ACETYLTRANSFERASE (GNAT) FAMILY PROTEIN"/>
    <property type="match status" value="1"/>
</dbReference>
<reference evidence="3" key="1">
    <citation type="submission" date="2016-10" db="EMBL/GenBank/DDBJ databases">
        <authorList>
            <person name="Varghese N."/>
            <person name="Submissions S."/>
        </authorList>
    </citation>
    <scope>NUCLEOTIDE SEQUENCE [LARGE SCALE GENOMIC DNA]</scope>
    <source>
        <strain evidence="3">DSM 28463</strain>
    </source>
</reference>
<organism evidence="2 3">
    <name type="scientific">Roseovarius lutimaris</name>
    <dbReference type="NCBI Taxonomy" id="1005928"/>
    <lineage>
        <taxon>Bacteria</taxon>
        <taxon>Pseudomonadati</taxon>
        <taxon>Pseudomonadota</taxon>
        <taxon>Alphaproteobacteria</taxon>
        <taxon>Rhodobacterales</taxon>
        <taxon>Roseobacteraceae</taxon>
        <taxon>Roseovarius</taxon>
    </lineage>
</organism>
<evidence type="ECO:0000313" key="3">
    <source>
        <dbReference type="Proteomes" id="UP000198599"/>
    </source>
</evidence>
<name>A0A1I4YH89_9RHOB</name>
<protein>
    <submittedName>
        <fullName evidence="2">Acetyltransferase, GNAT family</fullName>
    </submittedName>
</protein>
<dbReference type="SUPFAM" id="SSF55729">
    <property type="entry name" value="Acyl-CoA N-acyltransferases (Nat)"/>
    <property type="match status" value="1"/>
</dbReference>
<sequence length="176" mass="18763">MGEDDQTTARPAPNIRVRAYDQADAPAVLRVFQAAITKGAARFYDTAQRAAWAAALVDADAMAARLSGLGVWVAVTPVDDQVIGFMTLAPNGHMDFAFVAPAVMGQGVAQALYEEVETHACAASLPRLSTEASHLARRFFQRQGWQVDKAQSVQRAGVTLENFAMSKPLGLKSSAG</sequence>
<dbReference type="Pfam" id="PF13673">
    <property type="entry name" value="Acetyltransf_10"/>
    <property type="match status" value="1"/>
</dbReference>
<dbReference type="RefSeq" id="WP_177193753.1">
    <property type="nucleotide sequence ID" value="NZ_FOVP01000001.1"/>
</dbReference>
<dbReference type="Proteomes" id="UP000198599">
    <property type="component" value="Unassembled WGS sequence"/>
</dbReference>
<dbReference type="EMBL" id="FOVP01000001">
    <property type="protein sequence ID" value="SFN37395.1"/>
    <property type="molecule type" value="Genomic_DNA"/>
</dbReference>
<proteinExistence type="predicted"/>
<dbReference type="STRING" id="1005928.SAMN04487859_101233"/>
<accession>A0A1I4YH89</accession>